<dbReference type="Gene3D" id="3.40.50.10890">
    <property type="match status" value="1"/>
</dbReference>
<evidence type="ECO:0000259" key="3">
    <source>
        <dbReference type="SMART" id="SM00849"/>
    </source>
</evidence>
<evidence type="ECO:0000256" key="2">
    <source>
        <dbReference type="ARBA" id="ARBA00023204"/>
    </source>
</evidence>
<dbReference type="KEGG" id="cki:Calkr_2523"/>
<protein>
    <submittedName>
        <fullName evidence="4">Beta-lactamase domain protein</fullName>
    </submittedName>
</protein>
<dbReference type="Gene3D" id="3.60.15.10">
    <property type="entry name" value="Ribonuclease Z/Hydroxyacylglutathione hydrolase-like"/>
    <property type="match status" value="1"/>
</dbReference>
<dbReference type="Pfam" id="PF07522">
    <property type="entry name" value="DRMBL"/>
    <property type="match status" value="1"/>
</dbReference>
<keyword evidence="1" id="KW-0227">DNA damage</keyword>
<dbReference type="EMBL" id="CP002326">
    <property type="protein sequence ID" value="ADQ41952.1"/>
    <property type="molecule type" value="Genomic_DNA"/>
</dbReference>
<evidence type="ECO:0000256" key="1">
    <source>
        <dbReference type="ARBA" id="ARBA00022763"/>
    </source>
</evidence>
<dbReference type="STRING" id="632335.Calkr_2523"/>
<keyword evidence="5" id="KW-1185">Reference proteome</keyword>
<dbReference type="Pfam" id="PF00753">
    <property type="entry name" value="Lactamase_B"/>
    <property type="match status" value="1"/>
</dbReference>
<dbReference type="eggNOG" id="COG1236">
    <property type="taxonomic scope" value="Bacteria"/>
</dbReference>
<feature type="domain" description="Metallo-beta-lactamase" evidence="3">
    <location>
        <begin position="235"/>
        <end position="400"/>
    </location>
</feature>
<gene>
    <name evidence="4" type="ordered locus">Calkr_2523</name>
</gene>
<dbReference type="InterPro" id="IPR050698">
    <property type="entry name" value="MBL"/>
</dbReference>
<dbReference type="GO" id="GO:0006281">
    <property type="term" value="P:DNA repair"/>
    <property type="evidence" value="ECO:0007669"/>
    <property type="project" value="UniProtKB-KW"/>
</dbReference>
<dbReference type="RefSeq" id="WP_013433665.1">
    <property type="nucleotide sequence ID" value="NC_014721.1"/>
</dbReference>
<reference key="1">
    <citation type="submission" date="2010-11" db="EMBL/GenBank/DDBJ databases">
        <title>Complete sequence of chromosome of Caldicellulosiruptor kristjanssonii 177R1B.</title>
        <authorList>
            <consortium name="US DOE Joint Genome Institute"/>
            <person name="Lucas S."/>
            <person name="Copeland A."/>
            <person name="Lapidus A."/>
            <person name="Cheng J.-F."/>
            <person name="Bruce D."/>
            <person name="Goodwin L."/>
            <person name="Pitluck S."/>
            <person name="Davenport K."/>
            <person name="Detter J.C."/>
            <person name="Han C."/>
            <person name="Tapia R."/>
            <person name="Land M."/>
            <person name="Hauser L."/>
            <person name="Jeffries C."/>
            <person name="Kyrpides N."/>
            <person name="Ivanova N."/>
            <person name="Mikhailova N."/>
            <person name="Blumer-Schuette S.E."/>
            <person name="Kelly R.M."/>
            <person name="Woyke T."/>
        </authorList>
    </citation>
    <scope>NUCLEOTIDE SEQUENCE</scope>
    <source>
        <strain>177R1B</strain>
    </source>
</reference>
<proteinExistence type="predicted"/>
<accession>E4S8H0</accession>
<evidence type="ECO:0000313" key="4">
    <source>
        <dbReference type="EMBL" id="ADQ41952.1"/>
    </source>
</evidence>
<dbReference type="InterPro" id="IPR001279">
    <property type="entry name" value="Metallo-B-lactamas"/>
</dbReference>
<reference evidence="4 5" key="2">
    <citation type="journal article" date="2011" name="J. Bacteriol.">
        <title>Complete genome sequences for the anaerobic, extremely thermophilic plant biomass-degrading bacteria Caldicellulosiruptor hydrothermalis, Caldicellulosiruptor kristjanssonii, Caldicellulosiruptor kronotskyensis, Caldicellulosiruptor owensenis, and Caldicellulosiruptor lactoaceticus.</title>
        <authorList>
            <person name="Blumer-Schuette S.E."/>
            <person name="Ozdemir I."/>
            <person name="Mistry D."/>
            <person name="Lucas S."/>
            <person name="Lapidus A."/>
            <person name="Cheng J.F."/>
            <person name="Goodwin L.A."/>
            <person name="Pitluck S."/>
            <person name="Land M.L."/>
            <person name="Hauser L.J."/>
            <person name="Woyke T."/>
            <person name="Mikhailova N."/>
            <person name="Pati A."/>
            <person name="Kyrpides N.C."/>
            <person name="Ivanova N."/>
            <person name="Detter J.C."/>
            <person name="Walston-Davenport K."/>
            <person name="Han S."/>
            <person name="Adams M.W."/>
            <person name="Kelly R.M."/>
        </authorList>
    </citation>
    <scope>NUCLEOTIDE SEQUENCE [LARGE SCALE GENOMIC DNA]</scope>
    <source>
        <strain evidence="5">ATCC 700853 / DSM 12137 / I77R1B</strain>
    </source>
</reference>
<name>E4S8H0_CALA7</name>
<dbReference type="HOGENOM" id="CLU_460564_0_0_9"/>
<dbReference type="GO" id="GO:0004521">
    <property type="term" value="F:RNA endonuclease activity"/>
    <property type="evidence" value="ECO:0007669"/>
    <property type="project" value="TreeGrafter"/>
</dbReference>
<dbReference type="OrthoDB" id="9761531at2"/>
<dbReference type="PANTHER" id="PTHR11203:SF37">
    <property type="entry name" value="INTEGRATOR COMPLEX SUBUNIT 11"/>
    <property type="match status" value="1"/>
</dbReference>
<dbReference type="PANTHER" id="PTHR11203">
    <property type="entry name" value="CLEAVAGE AND POLYADENYLATION SPECIFICITY FACTOR FAMILY MEMBER"/>
    <property type="match status" value="1"/>
</dbReference>
<dbReference type="AlphaFoldDB" id="E4S8H0"/>
<dbReference type="Proteomes" id="UP000009256">
    <property type="component" value="Chromosome"/>
</dbReference>
<organism evidence="4 5">
    <name type="scientific">Caldicellulosiruptor acetigenus (strain ATCC 700853 / DSM 12137 / I77R1B)</name>
    <name type="common">Caldicellulosiruptor kristjanssonii</name>
    <dbReference type="NCBI Taxonomy" id="632335"/>
    <lineage>
        <taxon>Bacteria</taxon>
        <taxon>Bacillati</taxon>
        <taxon>Bacillota</taxon>
        <taxon>Bacillota incertae sedis</taxon>
        <taxon>Caldicellulosiruptorales</taxon>
        <taxon>Caldicellulosiruptoraceae</taxon>
        <taxon>Caldicellulosiruptor</taxon>
    </lineage>
</organism>
<keyword evidence="2" id="KW-0234">DNA repair</keyword>
<dbReference type="SUPFAM" id="SSF56281">
    <property type="entry name" value="Metallo-hydrolase/oxidoreductase"/>
    <property type="match status" value="1"/>
</dbReference>
<dbReference type="InterPro" id="IPR036866">
    <property type="entry name" value="RibonucZ/Hydroxyglut_hydro"/>
</dbReference>
<evidence type="ECO:0000313" key="5">
    <source>
        <dbReference type="Proteomes" id="UP000009256"/>
    </source>
</evidence>
<dbReference type="SMART" id="SM00849">
    <property type="entry name" value="Lactamase_B"/>
    <property type="match status" value="1"/>
</dbReference>
<dbReference type="InterPro" id="IPR011084">
    <property type="entry name" value="DRMBL"/>
</dbReference>
<sequence>MLLDSHEKYIALKENNVDVQKELCRNLYRAGNYLTCFLLSSKLVEMGEEREKIVQLSSLARLGYIDLVFHAFESDKEKIERHILAFADEDLDIAVDLLFSVDTIDECESELAKRIENASKSYENCRLWLDLRRLSEKFRSKNYIVCNNISCILEKIEKTEDSFIKTRASYRLYDLGIEKCREYLNEKYLKHEEKQKTGFNTSDDIYCFEIPENIAKKIWYFNYQDHHVHFFTYPDHNIHFLRFENEILVLDCGSNPKEFSIVDIEGFLTQKGYSTNMIKAVLISHAHYDHYSCLQYLPHSIPLYATKETIDLIFIVNREHLESKKINLVKCNEEFEVGKFRITPFSNGHILGSVGFDIQFGNKRLIYTGDFSLHNQMTAEGMNLQDILKRGKVNYLVSEHTYGQKDFAIKYEDAAKCLAYAVDFLVTLGIKVFIPAFSIGRAQEVIEIIFAFCRTKPMVVVDGLAKDISLYYSARSGKNFFHNVILGSSKDIENNVQGADVIVASSGMLQSHSTAVKYLQILKDTKFGFIKTGYIEDQHYIHEMVKVMMNSDVYYFDIPLSAHSNYFELLQTFRVLEPEKIILVHGQGIKGL</sequence>